<dbReference type="AlphaFoldDB" id="A0A9Q9DQK9"/>
<dbReference type="InterPro" id="IPR049326">
    <property type="entry name" value="Rhodopsin_dom_fungi"/>
</dbReference>
<feature type="region of interest" description="Disordered" evidence="6">
    <location>
        <begin position="434"/>
        <end position="458"/>
    </location>
</feature>
<feature type="transmembrane region" description="Helical" evidence="7">
    <location>
        <begin position="137"/>
        <end position="159"/>
    </location>
</feature>
<dbReference type="OrthoDB" id="5329176at2759"/>
<feature type="transmembrane region" description="Helical" evidence="7">
    <location>
        <begin position="171"/>
        <end position="204"/>
    </location>
</feature>
<evidence type="ECO:0000256" key="3">
    <source>
        <dbReference type="ARBA" id="ARBA00022989"/>
    </source>
</evidence>
<dbReference type="EMBL" id="CP089275">
    <property type="protein sequence ID" value="USP74799.1"/>
    <property type="molecule type" value="Genomic_DNA"/>
</dbReference>
<evidence type="ECO:0000313" key="10">
    <source>
        <dbReference type="Proteomes" id="UP001056012"/>
    </source>
</evidence>
<evidence type="ECO:0000256" key="7">
    <source>
        <dbReference type="SAM" id="Phobius"/>
    </source>
</evidence>
<dbReference type="GO" id="GO:0016020">
    <property type="term" value="C:membrane"/>
    <property type="evidence" value="ECO:0007669"/>
    <property type="project" value="UniProtKB-SubCell"/>
</dbReference>
<feature type="region of interest" description="Disordered" evidence="6">
    <location>
        <begin position="356"/>
        <end position="379"/>
    </location>
</feature>
<feature type="transmembrane region" description="Helical" evidence="7">
    <location>
        <begin position="224"/>
        <end position="247"/>
    </location>
</feature>
<protein>
    <recommendedName>
        <fullName evidence="8">Rhodopsin domain-containing protein</fullName>
    </recommendedName>
</protein>
<evidence type="ECO:0000256" key="5">
    <source>
        <dbReference type="ARBA" id="ARBA00038359"/>
    </source>
</evidence>
<accession>A0A9Q9DQK9</accession>
<reference evidence="9" key="1">
    <citation type="submission" date="2021-12" db="EMBL/GenBank/DDBJ databases">
        <title>Curvularia clavata genome.</title>
        <authorList>
            <person name="Cao Y."/>
        </authorList>
    </citation>
    <scope>NUCLEOTIDE SEQUENCE</scope>
    <source>
        <strain evidence="9">Yc1106</strain>
    </source>
</reference>
<feature type="transmembrane region" description="Helical" evidence="7">
    <location>
        <begin position="300"/>
        <end position="323"/>
    </location>
</feature>
<evidence type="ECO:0000259" key="8">
    <source>
        <dbReference type="Pfam" id="PF20684"/>
    </source>
</evidence>
<feature type="transmembrane region" description="Helical" evidence="7">
    <location>
        <begin position="78"/>
        <end position="102"/>
    </location>
</feature>
<feature type="transmembrane region" description="Helical" evidence="7">
    <location>
        <begin position="259"/>
        <end position="280"/>
    </location>
</feature>
<feature type="domain" description="Rhodopsin" evidence="8">
    <location>
        <begin position="62"/>
        <end position="324"/>
    </location>
</feature>
<dbReference type="PANTHER" id="PTHR33048:SF129">
    <property type="entry name" value="INTEGRAL MEMBRANE PROTEIN-RELATED"/>
    <property type="match status" value="1"/>
</dbReference>
<keyword evidence="2 7" id="KW-0812">Transmembrane</keyword>
<name>A0A9Q9DQK9_CURCL</name>
<keyword evidence="4 7" id="KW-0472">Membrane</keyword>
<sequence>MDATSQGFHGGSLVARGGGLHPPPEVILSWPKANHIDPEERGWEAPIVLIVFMVVTLLVYVARMWARIAISKNTGLDDVLISISMLPLFGLVIATILGKFFATTPSSVLTSEGIRTYGFQWHVWDQTLKTLVTTREVALAIELNYMLSTTLIKVSILCFYRRITGRLTNQFVYWVYGTIAFCVIYGVIFTFAILFTCTPVEGFWRYFDVMWRLQNEVKCRNEGAIIVACAAISSVQDFIVCMLPILLIWNLQISKRQKFALCGIFGMGLITCFCGLMRTYYATKLYFFTYDITWIAYYGWVWTTIEAQLAVICASAPSLKVFFNRYLTQYTSRSGYTGELSRGKTPDASRLATNAFASKHSQSSTQQSQIRGGDNSDEEIPLHGIHVNHKLQIKIEEADDCSQKSFASTKALTALPESHQRWRERVDWGSVRAALRPGSRGPSVSRAREGDLEAGRTL</sequence>
<gene>
    <name evidence="9" type="ORF">yc1106_02073</name>
</gene>
<dbReference type="Proteomes" id="UP001056012">
    <property type="component" value="Chromosome 2"/>
</dbReference>
<proteinExistence type="inferred from homology"/>
<comment type="similarity">
    <text evidence="5">Belongs to the SAT4 family.</text>
</comment>
<dbReference type="VEuPathDB" id="FungiDB:yc1106_02073"/>
<keyword evidence="10" id="KW-1185">Reference proteome</keyword>
<evidence type="ECO:0000256" key="4">
    <source>
        <dbReference type="ARBA" id="ARBA00023136"/>
    </source>
</evidence>
<dbReference type="InterPro" id="IPR052337">
    <property type="entry name" value="SAT4-like"/>
</dbReference>
<feature type="compositionally biased region" description="Basic and acidic residues" evidence="6">
    <location>
        <begin position="446"/>
        <end position="458"/>
    </location>
</feature>
<evidence type="ECO:0000256" key="6">
    <source>
        <dbReference type="SAM" id="MobiDB-lite"/>
    </source>
</evidence>
<evidence type="ECO:0000256" key="1">
    <source>
        <dbReference type="ARBA" id="ARBA00004141"/>
    </source>
</evidence>
<dbReference type="Pfam" id="PF20684">
    <property type="entry name" value="Fung_rhodopsin"/>
    <property type="match status" value="1"/>
</dbReference>
<comment type="subcellular location">
    <subcellularLocation>
        <location evidence="1">Membrane</location>
        <topology evidence="1">Multi-pass membrane protein</topology>
    </subcellularLocation>
</comment>
<evidence type="ECO:0000313" key="9">
    <source>
        <dbReference type="EMBL" id="USP74799.1"/>
    </source>
</evidence>
<feature type="transmembrane region" description="Helical" evidence="7">
    <location>
        <begin position="47"/>
        <end position="66"/>
    </location>
</feature>
<dbReference type="PANTHER" id="PTHR33048">
    <property type="entry name" value="PTH11-LIKE INTEGRAL MEMBRANE PROTEIN (AFU_ORTHOLOGUE AFUA_5G11245)"/>
    <property type="match status" value="1"/>
</dbReference>
<evidence type="ECO:0000256" key="2">
    <source>
        <dbReference type="ARBA" id="ARBA00022692"/>
    </source>
</evidence>
<keyword evidence="3 7" id="KW-1133">Transmembrane helix</keyword>
<organism evidence="9 10">
    <name type="scientific">Curvularia clavata</name>
    <dbReference type="NCBI Taxonomy" id="95742"/>
    <lineage>
        <taxon>Eukaryota</taxon>
        <taxon>Fungi</taxon>
        <taxon>Dikarya</taxon>
        <taxon>Ascomycota</taxon>
        <taxon>Pezizomycotina</taxon>
        <taxon>Dothideomycetes</taxon>
        <taxon>Pleosporomycetidae</taxon>
        <taxon>Pleosporales</taxon>
        <taxon>Pleosporineae</taxon>
        <taxon>Pleosporaceae</taxon>
        <taxon>Curvularia</taxon>
    </lineage>
</organism>